<sequence>MRSKQSIEQFQAFEQVITAFRKAPKDYNRKIKTRLIRQLHNALPAFLFWLMIAIFLNLIAWQFVQKHNEVAEKAALVTLISLTLTIVSRSYTVNYLMHHVIGRLGKLHAWHTLSDRIGFFHRFMAASTLMWLGIHAGHKPFTPPYIAEVLLVTLLGLVSIIIITSLAVFRRKYHNHFENIHRYGGYLAVMLLIAYFLLTGIESSYSLTDFLSQPESYLILAIVTMLVTPWIGVSEVYPELVHVGPNVIGMRLPGEPSFGTYTRITLSNRYFHPFGDSMYDFDDENNRVIYITPAGDRTTEVVEAAKKGRFLLTESTVRMRRFKGFMYHHANYDNILILVTGGGIAPVIPCLVLNTRTRINVLWIGKDQPEEFTQPLLESLMNKISDQEINVHLLNTNDPDLKAFTDKTYIALLLKACDHYNPEAVFVMSNQKLTIDAIHALKECGWKAYGATFDS</sequence>
<feature type="transmembrane region" description="Helical" evidence="1">
    <location>
        <begin position="117"/>
        <end position="134"/>
    </location>
</feature>
<evidence type="ECO:0000256" key="1">
    <source>
        <dbReference type="SAM" id="Phobius"/>
    </source>
</evidence>
<accession>A0A5J6LAV1</accession>
<dbReference type="PANTHER" id="PTHR33927:SF1">
    <property type="entry name" value="TRANSMEMBRANE PROTEIN"/>
    <property type="match status" value="1"/>
</dbReference>
<evidence type="ECO:0008006" key="4">
    <source>
        <dbReference type="Google" id="ProtNLM"/>
    </source>
</evidence>
<feature type="transmembrane region" description="Helical" evidence="1">
    <location>
        <begin position="42"/>
        <end position="64"/>
    </location>
</feature>
<feature type="transmembrane region" description="Helical" evidence="1">
    <location>
        <begin position="180"/>
        <end position="198"/>
    </location>
</feature>
<feature type="transmembrane region" description="Helical" evidence="1">
    <location>
        <begin position="146"/>
        <end position="168"/>
    </location>
</feature>
<dbReference type="KEGG" id="nik:F5I99_02165"/>
<dbReference type="InterPro" id="IPR039261">
    <property type="entry name" value="FNR_nucleotide-bd"/>
</dbReference>
<dbReference type="EMBL" id="CP044222">
    <property type="protein sequence ID" value="QEW05392.1"/>
    <property type="molecule type" value="Genomic_DNA"/>
</dbReference>
<name>A0A5J6LAV1_9GAMM</name>
<feature type="transmembrane region" description="Helical" evidence="1">
    <location>
        <begin position="76"/>
        <end position="96"/>
    </location>
</feature>
<keyword evidence="1" id="KW-0812">Transmembrane</keyword>
<dbReference type="AlphaFoldDB" id="A0A5J6LAV1"/>
<protein>
    <recommendedName>
        <fullName evidence="4">FAD-binding FR-type domain-containing protein</fullName>
    </recommendedName>
</protein>
<reference evidence="2 3" key="1">
    <citation type="submission" date="2019-09" db="EMBL/GenBank/DDBJ databases">
        <title>Nitrincola iocasae sp. nov., a bacterium isolated from the sediment collected at a cold seep field in South China Sea.</title>
        <authorList>
            <person name="Zhang H."/>
            <person name="Wang H."/>
            <person name="Li C."/>
        </authorList>
    </citation>
    <scope>NUCLEOTIDE SEQUENCE [LARGE SCALE GENOMIC DNA]</scope>
    <source>
        <strain evidence="2 3">KXZD1103</strain>
    </source>
</reference>
<keyword evidence="1" id="KW-0472">Membrane</keyword>
<evidence type="ECO:0000313" key="3">
    <source>
        <dbReference type="Proteomes" id="UP000325606"/>
    </source>
</evidence>
<feature type="transmembrane region" description="Helical" evidence="1">
    <location>
        <begin position="218"/>
        <end position="237"/>
    </location>
</feature>
<dbReference type="InterPro" id="IPR052979">
    <property type="entry name" value="Adenylate-forming_domain"/>
</dbReference>
<evidence type="ECO:0000313" key="2">
    <source>
        <dbReference type="EMBL" id="QEW05392.1"/>
    </source>
</evidence>
<dbReference type="Proteomes" id="UP000325606">
    <property type="component" value="Chromosome"/>
</dbReference>
<keyword evidence="3" id="KW-1185">Reference proteome</keyword>
<dbReference type="PANTHER" id="PTHR33927">
    <property type="entry name" value="TRANSMEMBRANE PROTEIN"/>
    <property type="match status" value="1"/>
</dbReference>
<keyword evidence="1" id="KW-1133">Transmembrane helix</keyword>
<organism evidence="2 3">
    <name type="scientific">Nitrincola iocasae</name>
    <dbReference type="NCBI Taxonomy" id="2614693"/>
    <lineage>
        <taxon>Bacteria</taxon>
        <taxon>Pseudomonadati</taxon>
        <taxon>Pseudomonadota</taxon>
        <taxon>Gammaproteobacteria</taxon>
        <taxon>Oceanospirillales</taxon>
        <taxon>Oceanospirillaceae</taxon>
        <taxon>Nitrincola</taxon>
    </lineage>
</organism>
<gene>
    <name evidence="2" type="ORF">F5I99_02165</name>
</gene>
<dbReference type="RefSeq" id="WP_151053437.1">
    <property type="nucleotide sequence ID" value="NZ_CP044222.1"/>
</dbReference>
<dbReference type="SUPFAM" id="SSF52343">
    <property type="entry name" value="Ferredoxin reductase-like, C-terminal NADP-linked domain"/>
    <property type="match status" value="1"/>
</dbReference>
<proteinExistence type="predicted"/>